<reference evidence="1 2" key="1">
    <citation type="journal article" date="2014" name="Nat. Commun.">
        <title>Klebsormidium flaccidum genome reveals primary factors for plant terrestrial adaptation.</title>
        <authorList>
            <person name="Hori K."/>
            <person name="Maruyama F."/>
            <person name="Fujisawa T."/>
            <person name="Togashi T."/>
            <person name="Yamamoto N."/>
            <person name="Seo M."/>
            <person name="Sato S."/>
            <person name="Yamada T."/>
            <person name="Mori H."/>
            <person name="Tajima N."/>
            <person name="Moriyama T."/>
            <person name="Ikeuchi M."/>
            <person name="Watanabe M."/>
            <person name="Wada H."/>
            <person name="Kobayashi K."/>
            <person name="Saito M."/>
            <person name="Masuda T."/>
            <person name="Sasaki-Sekimoto Y."/>
            <person name="Mashiguchi K."/>
            <person name="Awai K."/>
            <person name="Shimojima M."/>
            <person name="Masuda S."/>
            <person name="Iwai M."/>
            <person name="Nobusawa T."/>
            <person name="Narise T."/>
            <person name="Kondo S."/>
            <person name="Saito H."/>
            <person name="Sato R."/>
            <person name="Murakawa M."/>
            <person name="Ihara Y."/>
            <person name="Oshima-Yamada Y."/>
            <person name="Ohtaka K."/>
            <person name="Satoh M."/>
            <person name="Sonobe K."/>
            <person name="Ishii M."/>
            <person name="Ohtani R."/>
            <person name="Kanamori-Sato M."/>
            <person name="Honoki R."/>
            <person name="Miyazaki D."/>
            <person name="Mochizuki H."/>
            <person name="Umetsu J."/>
            <person name="Higashi K."/>
            <person name="Shibata D."/>
            <person name="Kamiya Y."/>
            <person name="Sato N."/>
            <person name="Nakamura Y."/>
            <person name="Tabata S."/>
            <person name="Ida S."/>
            <person name="Kurokawa K."/>
            <person name="Ohta H."/>
        </authorList>
    </citation>
    <scope>NUCLEOTIDE SEQUENCE [LARGE SCALE GENOMIC DNA]</scope>
    <source>
        <strain evidence="1 2">NIES-2285</strain>
    </source>
</reference>
<dbReference type="AlphaFoldDB" id="A0A1Y1HW57"/>
<evidence type="ECO:0000313" key="1">
    <source>
        <dbReference type="EMBL" id="GAQ82865.1"/>
    </source>
</evidence>
<proteinExistence type="predicted"/>
<accession>A0A1Y1HW57</accession>
<dbReference type="EMBL" id="DF237076">
    <property type="protein sequence ID" value="GAQ82865.1"/>
    <property type="molecule type" value="Genomic_DNA"/>
</dbReference>
<evidence type="ECO:0000313" key="2">
    <source>
        <dbReference type="Proteomes" id="UP000054558"/>
    </source>
</evidence>
<dbReference type="OrthoDB" id="341421at2759"/>
<organism evidence="1 2">
    <name type="scientific">Klebsormidium nitens</name>
    <name type="common">Green alga</name>
    <name type="synonym">Ulothrix nitens</name>
    <dbReference type="NCBI Taxonomy" id="105231"/>
    <lineage>
        <taxon>Eukaryota</taxon>
        <taxon>Viridiplantae</taxon>
        <taxon>Streptophyta</taxon>
        <taxon>Klebsormidiophyceae</taxon>
        <taxon>Klebsormidiales</taxon>
        <taxon>Klebsormidiaceae</taxon>
        <taxon>Klebsormidium</taxon>
    </lineage>
</organism>
<dbReference type="Proteomes" id="UP000054558">
    <property type="component" value="Unassembled WGS sequence"/>
</dbReference>
<name>A0A1Y1HW57_KLENI</name>
<keyword evidence="2" id="KW-1185">Reference proteome</keyword>
<gene>
    <name evidence="1" type="ORF">KFL_001270080</name>
</gene>
<sequence length="97" mass="10774">MSGPKQKKVLASLPGAGPEPIFESARFQSRFRVFTILFTIGATCALVTSDFGDRDHVFSGVKRLIGQGLDRLFQLDEKDLEEVHRRAAEKRARGGQL</sequence>
<protein>
    <submittedName>
        <fullName evidence="1">Uncharacterized protein</fullName>
    </submittedName>
</protein>